<dbReference type="Proteomes" id="UP000502376">
    <property type="component" value="Segment"/>
</dbReference>
<accession>A0A6M3TC28</accession>
<organism evidence="1 2">
    <name type="scientific">Sphingomonas phage Eidolon</name>
    <dbReference type="NCBI Taxonomy" id="2686311"/>
    <lineage>
        <taxon>Viruses</taxon>
        <taxon>Duplodnaviria</taxon>
        <taxon>Heunggongvirae</taxon>
        <taxon>Uroviricota</taxon>
        <taxon>Caudoviricetes</taxon>
        <taxon>Johnpaulvirinae</taxon>
        <taxon>Eidolonvirus</taxon>
        <taxon>Eidolonvirus eidolon</taxon>
    </lineage>
</organism>
<keyword evidence="2" id="KW-1185">Reference proteome</keyword>
<dbReference type="RefSeq" id="YP_010738188.1">
    <property type="nucleotide sequence ID" value="NC_073023.1"/>
</dbReference>
<dbReference type="EMBL" id="MN734437">
    <property type="protein sequence ID" value="QJD54422.1"/>
    <property type="molecule type" value="Genomic_DNA"/>
</dbReference>
<dbReference type="KEGG" id="vg:79585553"/>
<reference evidence="1 2" key="1">
    <citation type="submission" date="2019-11" db="EMBL/GenBank/DDBJ databases">
        <authorList>
            <person name="Hylling O."/>
            <person name="Hansen L.H."/>
            <person name="Johansen A."/>
        </authorList>
    </citation>
    <scope>NUCLEOTIDE SEQUENCE [LARGE SCALE GENOMIC DNA]</scope>
</reference>
<name>A0A6M3TC28_9CAUD</name>
<evidence type="ECO:0000313" key="2">
    <source>
        <dbReference type="Proteomes" id="UP000502376"/>
    </source>
</evidence>
<proteinExistence type="predicted"/>
<sequence length="145" mass="16695">MKPKHEIISGACFAPTPGPDLGCCGILAVANFAEVPFADVWNFVKRLKPKRRANWTGATYDWERRKALEHFGVHWSVTDYKGNVSVGEFASHHAQLGRVYMVEVPRHVLIVRDEFVTDQGDDCHWSKHPNRRRRVGEVWLRTFKP</sequence>
<protein>
    <submittedName>
        <fullName evidence="1">Uncharacterized protein</fullName>
    </submittedName>
</protein>
<evidence type="ECO:0000313" key="1">
    <source>
        <dbReference type="EMBL" id="QJD54422.1"/>
    </source>
</evidence>
<dbReference type="GeneID" id="79585553"/>